<proteinExistence type="predicted"/>
<evidence type="ECO:0000313" key="1">
    <source>
        <dbReference type="EMBL" id="GAI39964.1"/>
    </source>
</evidence>
<dbReference type="AlphaFoldDB" id="X1Q9N9"/>
<comment type="caution">
    <text evidence="1">The sequence shown here is derived from an EMBL/GenBank/DDBJ whole genome shotgun (WGS) entry which is preliminary data.</text>
</comment>
<organism evidence="1">
    <name type="scientific">marine sediment metagenome</name>
    <dbReference type="NCBI Taxonomy" id="412755"/>
    <lineage>
        <taxon>unclassified sequences</taxon>
        <taxon>metagenomes</taxon>
        <taxon>ecological metagenomes</taxon>
    </lineage>
</organism>
<gene>
    <name evidence="1" type="ORF">S06H3_42596</name>
</gene>
<accession>X1Q9N9</accession>
<feature type="non-terminal residue" evidence="1">
    <location>
        <position position="1"/>
    </location>
</feature>
<name>X1Q9N9_9ZZZZ</name>
<sequence length="31" mass="3548">TQENRDTAIRMATMYATNCLPNAIITITRYT</sequence>
<protein>
    <submittedName>
        <fullName evidence="1">Uncharacterized protein</fullName>
    </submittedName>
</protein>
<reference evidence="1" key="1">
    <citation type="journal article" date="2014" name="Front. Microbiol.">
        <title>High frequency of phylogenetically diverse reductive dehalogenase-homologous genes in deep subseafloor sedimentary metagenomes.</title>
        <authorList>
            <person name="Kawai M."/>
            <person name="Futagami T."/>
            <person name="Toyoda A."/>
            <person name="Takaki Y."/>
            <person name="Nishi S."/>
            <person name="Hori S."/>
            <person name="Arai W."/>
            <person name="Tsubouchi T."/>
            <person name="Morono Y."/>
            <person name="Uchiyama I."/>
            <person name="Ito T."/>
            <person name="Fujiyama A."/>
            <person name="Inagaki F."/>
            <person name="Takami H."/>
        </authorList>
    </citation>
    <scope>NUCLEOTIDE SEQUENCE</scope>
    <source>
        <strain evidence="1">Expedition CK06-06</strain>
    </source>
</reference>
<dbReference type="EMBL" id="BARV01026354">
    <property type="protein sequence ID" value="GAI39964.1"/>
    <property type="molecule type" value="Genomic_DNA"/>
</dbReference>